<protein>
    <submittedName>
        <fullName evidence="1">Uncharacterized protein</fullName>
    </submittedName>
</protein>
<dbReference type="RefSeq" id="WP_330159204.1">
    <property type="nucleotide sequence ID" value="NZ_BAAAJA010000004.1"/>
</dbReference>
<dbReference type="Proteomes" id="UP001348641">
    <property type="component" value="Unassembled WGS sequence"/>
</dbReference>
<evidence type="ECO:0000313" key="2">
    <source>
        <dbReference type="Proteomes" id="UP001348641"/>
    </source>
</evidence>
<proteinExistence type="predicted"/>
<gene>
    <name evidence="1" type="ORF">Q8A49_16800</name>
</gene>
<sequence>MRLRIDPDRQITPFTCGHCSSEHLRICGFVNNEHGAFAVYYAHLYNHGGVHEAYVDIVMDDDWKSGSPLEPSPNRTTFGCRIGPVEGSHAPACSLIQAAEFHEGNPFYGDRLDRERALPHPWLPLFWGTVDHLLEHEPDVNAHVYCVNAALQEG</sequence>
<reference evidence="1 2" key="1">
    <citation type="submission" date="2023-07" db="EMBL/GenBank/DDBJ databases">
        <authorList>
            <person name="Girao M."/>
            <person name="Carvalho M.F."/>
        </authorList>
    </citation>
    <scope>NUCLEOTIDE SEQUENCE [LARGE SCALE GENOMIC DNA]</scope>
    <source>
        <strain evidence="1 2">66/93</strain>
    </source>
</reference>
<name>A0ABU7KS84_9ACTN</name>
<comment type="caution">
    <text evidence="1">The sequence shown here is derived from an EMBL/GenBank/DDBJ whole genome shotgun (WGS) entry which is preliminary data.</text>
</comment>
<evidence type="ECO:0000313" key="1">
    <source>
        <dbReference type="EMBL" id="MEE2052160.1"/>
    </source>
</evidence>
<dbReference type="EMBL" id="JAUUCC010000040">
    <property type="protein sequence ID" value="MEE2052160.1"/>
    <property type="molecule type" value="Genomic_DNA"/>
</dbReference>
<accession>A0ABU7KS84</accession>
<organism evidence="1 2">
    <name type="scientific">Nocardiopsis tropica</name>
    <dbReference type="NCBI Taxonomy" id="109330"/>
    <lineage>
        <taxon>Bacteria</taxon>
        <taxon>Bacillati</taxon>
        <taxon>Actinomycetota</taxon>
        <taxon>Actinomycetes</taxon>
        <taxon>Streptosporangiales</taxon>
        <taxon>Nocardiopsidaceae</taxon>
        <taxon>Nocardiopsis</taxon>
    </lineage>
</organism>